<keyword evidence="8" id="KW-0325">Glycoprotein</keyword>
<dbReference type="Pfam" id="PF26284">
    <property type="entry name" value="DUF8077"/>
    <property type="match status" value="1"/>
</dbReference>
<dbReference type="Proteomes" id="UP001163046">
    <property type="component" value="Unassembled WGS sequence"/>
</dbReference>
<evidence type="ECO:0000313" key="16">
    <source>
        <dbReference type="Proteomes" id="UP001163046"/>
    </source>
</evidence>
<evidence type="ECO:0000256" key="4">
    <source>
        <dbReference type="ARBA" id="ARBA00022737"/>
    </source>
</evidence>
<feature type="domain" description="SRCR" evidence="14">
    <location>
        <begin position="486"/>
        <end position="586"/>
    </location>
</feature>
<feature type="domain" description="SRCR" evidence="14">
    <location>
        <begin position="241"/>
        <end position="357"/>
    </location>
</feature>
<sequence length="906" mass="100023">MATPNTGHVQVKYNGTWGTICAVRDLTYRSAEVICRQLGQGPPVKHSFMYRECTAKNHGAETVWLSDLNCQGFEDSIDQCPHRGWGRLHPVYCERCTPKYCSVCLICQPRDANITDIALRLAGSNLSYAGRVEVRYAGVWGLICPRHMNGTVFKVICRQLGFADVMGDVSLYGTLKYPLRQFRLYGKGNGPVWLSKVYCHGNESNLSQCEIDSPGDILWCNHEEALELMCRPKNYTPPYPVRLAGTSVTHAGLVEVFYNGTWGTVCSGVSQWDVTTANAMVVCRQLGFGSAIRSSTSHLVPQFSNCPSRDHATGAIWLSDVRCLGNESSLDQCPSSGWGRAQSRCGDHTSDACLVCDNPLYHNSEIAVQLSGSEVDYAGRVKVRYQGVWGTLCGTDWKHETAEVLCRHLGYKGVELDFTLYNQREYLVNEVYDSVGPGPVWFNGDGCSGHENTLSECNLRQEKYCSDDNLELICKVENVSANEFSVRLHGGNRSNEGRVEVFYGGLWGTVSTKKWDLTDAMVLCRQLGFTKAHSTYNKNAQNKQVIWFSGFECQGSEPTLGQCKHSLLAKAFFTDEEPFEVFARCGDDAESKPGPTATSANILRASPTVTLVIPRTSPQPSSPTKLLHVTTSSTEGPNTGEPVPIQTSSTQEPLSTSAPSTVAPPNKCPSTRCQNGGSCERVVKTAWKCRCLGTFAGEYCEVYVGSNAVSIVLKMTLDQWKPGEFKRTLAEILTSHCRVNTCLYEIQNTKARNQKKPPSFQSDDVIILQGYPKAWQGMSLLNVRLAVKTPDRSSNTVIPRDILSQLIMKVAPEVHRRLGHGIAYIDRVEVVVSATPEASGRDSEKPHSATVNKYALVVLGVLLGVVCLIAIIVIVLYRRKTKRDETSLTQEVFDDKPGENIRLMAL</sequence>
<dbReference type="EMBL" id="MU826828">
    <property type="protein sequence ID" value="KAJ7374479.1"/>
    <property type="molecule type" value="Genomic_DNA"/>
</dbReference>
<dbReference type="PROSITE" id="PS50026">
    <property type="entry name" value="EGF_3"/>
    <property type="match status" value="1"/>
</dbReference>
<proteinExistence type="predicted"/>
<dbReference type="PROSITE" id="PS50287">
    <property type="entry name" value="SRCR_2"/>
    <property type="match status" value="5"/>
</dbReference>
<keyword evidence="2 12" id="KW-0812">Transmembrane</keyword>
<keyword evidence="3" id="KW-0732">Signal</keyword>
<evidence type="ECO:0000256" key="7">
    <source>
        <dbReference type="ARBA" id="ARBA00023157"/>
    </source>
</evidence>
<dbReference type="Pfam" id="PF00530">
    <property type="entry name" value="SRCR"/>
    <property type="match status" value="5"/>
</dbReference>
<keyword evidence="4" id="KW-0677">Repeat</keyword>
<dbReference type="PRINTS" id="PR00258">
    <property type="entry name" value="SPERACTRCPTR"/>
</dbReference>
<reference evidence="15" key="1">
    <citation type="submission" date="2023-01" db="EMBL/GenBank/DDBJ databases">
        <title>Genome assembly of the deep-sea coral Lophelia pertusa.</title>
        <authorList>
            <person name="Herrera S."/>
            <person name="Cordes E."/>
        </authorList>
    </citation>
    <scope>NUCLEOTIDE SEQUENCE</scope>
    <source>
        <strain evidence="15">USNM1676648</strain>
        <tissue evidence="15">Polyp</tissue>
    </source>
</reference>
<feature type="disulfide bond" evidence="10">
    <location>
        <begin position="447"/>
        <end position="457"/>
    </location>
</feature>
<evidence type="ECO:0000256" key="3">
    <source>
        <dbReference type="ARBA" id="ARBA00022729"/>
    </source>
</evidence>
<protein>
    <submittedName>
        <fullName evidence="15">Uncharacterized protein</fullName>
    </submittedName>
</protein>
<evidence type="ECO:0000256" key="8">
    <source>
        <dbReference type="ARBA" id="ARBA00023180"/>
    </source>
</evidence>
<organism evidence="15 16">
    <name type="scientific">Desmophyllum pertusum</name>
    <dbReference type="NCBI Taxonomy" id="174260"/>
    <lineage>
        <taxon>Eukaryota</taxon>
        <taxon>Metazoa</taxon>
        <taxon>Cnidaria</taxon>
        <taxon>Anthozoa</taxon>
        <taxon>Hexacorallia</taxon>
        <taxon>Scleractinia</taxon>
        <taxon>Caryophylliina</taxon>
        <taxon>Caryophylliidae</taxon>
        <taxon>Desmophyllum</taxon>
    </lineage>
</organism>
<evidence type="ECO:0000259" key="14">
    <source>
        <dbReference type="PROSITE" id="PS50287"/>
    </source>
</evidence>
<feature type="domain" description="SRCR" evidence="14">
    <location>
        <begin position="368"/>
        <end position="475"/>
    </location>
</feature>
<dbReference type="FunFam" id="3.10.250.10:FF:000001">
    <property type="entry name" value="Lysyl oxidase 4 isoform X1"/>
    <property type="match status" value="2"/>
</dbReference>
<evidence type="ECO:0000256" key="5">
    <source>
        <dbReference type="ARBA" id="ARBA00022989"/>
    </source>
</evidence>
<evidence type="ECO:0000259" key="13">
    <source>
        <dbReference type="PROSITE" id="PS50026"/>
    </source>
</evidence>
<dbReference type="AlphaFoldDB" id="A0A9W9Z505"/>
<evidence type="ECO:0000256" key="10">
    <source>
        <dbReference type="PROSITE-ProRule" id="PRU00196"/>
    </source>
</evidence>
<feature type="disulfide bond" evidence="10">
    <location>
        <begin position="323"/>
        <end position="333"/>
    </location>
</feature>
<dbReference type="PANTHER" id="PTHR19331:SF465">
    <property type="entry name" value="EGG PEPTIDE SPERACT RECEPTOR"/>
    <property type="match status" value="1"/>
</dbReference>
<keyword evidence="6 12" id="KW-0472">Membrane</keyword>
<dbReference type="SUPFAM" id="SSF57196">
    <property type="entry name" value="EGF/Laminin"/>
    <property type="match status" value="1"/>
</dbReference>
<evidence type="ECO:0000256" key="6">
    <source>
        <dbReference type="ARBA" id="ARBA00023136"/>
    </source>
</evidence>
<gene>
    <name evidence="15" type="ORF">OS493_007586</name>
</gene>
<dbReference type="Gene3D" id="3.10.250.10">
    <property type="entry name" value="SRCR-like domain"/>
    <property type="match status" value="5"/>
</dbReference>
<feature type="compositionally biased region" description="Polar residues" evidence="11">
    <location>
        <begin position="616"/>
        <end position="637"/>
    </location>
</feature>
<dbReference type="PROSITE" id="PS00022">
    <property type="entry name" value="EGF_1"/>
    <property type="match status" value="1"/>
</dbReference>
<dbReference type="InterPro" id="IPR058390">
    <property type="entry name" value="DUF8077"/>
</dbReference>
<evidence type="ECO:0000256" key="1">
    <source>
        <dbReference type="ARBA" id="ARBA00004167"/>
    </source>
</evidence>
<feature type="transmembrane region" description="Helical" evidence="12">
    <location>
        <begin position="854"/>
        <end position="877"/>
    </location>
</feature>
<dbReference type="GO" id="GO:0016020">
    <property type="term" value="C:membrane"/>
    <property type="evidence" value="ECO:0007669"/>
    <property type="project" value="UniProtKB-SubCell"/>
</dbReference>
<accession>A0A9W9Z505</accession>
<feature type="compositionally biased region" description="Polar residues" evidence="11">
    <location>
        <begin position="645"/>
        <end position="660"/>
    </location>
</feature>
<comment type="caution">
    <text evidence="15">The sequence shown here is derived from an EMBL/GenBank/DDBJ whole genome shotgun (WGS) entry which is preliminary data.</text>
</comment>
<dbReference type="PANTHER" id="PTHR19331">
    <property type="entry name" value="SCAVENGER RECEPTOR DOMAIN-CONTAINING"/>
    <property type="match status" value="1"/>
</dbReference>
<evidence type="ECO:0000256" key="2">
    <source>
        <dbReference type="ARBA" id="ARBA00022692"/>
    </source>
</evidence>
<evidence type="ECO:0000256" key="11">
    <source>
        <dbReference type="SAM" id="MobiDB-lite"/>
    </source>
</evidence>
<feature type="domain" description="EGF-like" evidence="13">
    <location>
        <begin position="664"/>
        <end position="701"/>
    </location>
</feature>
<name>A0A9W9Z505_9CNID</name>
<feature type="domain" description="SRCR" evidence="14">
    <location>
        <begin position="119"/>
        <end position="231"/>
    </location>
</feature>
<feature type="disulfide bond" evidence="10">
    <location>
        <begin position="553"/>
        <end position="563"/>
    </location>
</feature>
<keyword evidence="7 10" id="KW-1015">Disulfide bond</keyword>
<dbReference type="SMART" id="SM00202">
    <property type="entry name" value="SR"/>
    <property type="match status" value="5"/>
</dbReference>
<evidence type="ECO:0000256" key="12">
    <source>
        <dbReference type="SAM" id="Phobius"/>
    </source>
</evidence>
<dbReference type="InterPro" id="IPR036772">
    <property type="entry name" value="SRCR-like_dom_sf"/>
</dbReference>
<keyword evidence="9" id="KW-0245">EGF-like domain</keyword>
<dbReference type="InterPro" id="IPR000742">
    <property type="entry name" value="EGF"/>
</dbReference>
<dbReference type="SUPFAM" id="SSF56487">
    <property type="entry name" value="SRCR-like"/>
    <property type="match status" value="5"/>
</dbReference>
<keyword evidence="5 12" id="KW-1133">Transmembrane helix</keyword>
<dbReference type="InterPro" id="IPR001190">
    <property type="entry name" value="SRCR"/>
</dbReference>
<feature type="region of interest" description="Disordered" evidence="11">
    <location>
        <begin position="614"/>
        <end position="667"/>
    </location>
</feature>
<comment type="subcellular location">
    <subcellularLocation>
        <location evidence="1">Membrane</location>
        <topology evidence="1">Single-pass membrane protein</topology>
    </subcellularLocation>
</comment>
<dbReference type="OrthoDB" id="5946501at2759"/>
<evidence type="ECO:0000256" key="9">
    <source>
        <dbReference type="PROSITE-ProRule" id="PRU00076"/>
    </source>
</evidence>
<dbReference type="FunFam" id="3.10.250.10:FF:000016">
    <property type="entry name" value="Scavenger receptor cysteine-rich protein type 12"/>
    <property type="match status" value="2"/>
</dbReference>
<dbReference type="Gene3D" id="2.10.25.10">
    <property type="entry name" value="Laminin"/>
    <property type="match status" value="1"/>
</dbReference>
<feature type="disulfide bond" evidence="10">
    <location>
        <begin position="70"/>
        <end position="80"/>
    </location>
</feature>
<evidence type="ECO:0000313" key="15">
    <source>
        <dbReference type="EMBL" id="KAJ7374479.1"/>
    </source>
</evidence>
<keyword evidence="16" id="KW-1185">Reference proteome</keyword>
<feature type="disulfide bond" evidence="10">
    <location>
        <begin position="199"/>
        <end position="209"/>
    </location>
</feature>
<feature type="disulfide bond" evidence="9">
    <location>
        <begin position="691"/>
        <end position="700"/>
    </location>
</feature>
<comment type="caution">
    <text evidence="10">Lacks conserved residue(s) required for the propagation of feature annotation.</text>
</comment>
<feature type="disulfide bond" evidence="10">
    <location>
        <begin position="524"/>
        <end position="585"/>
    </location>
</feature>
<feature type="domain" description="SRCR" evidence="14">
    <location>
        <begin position="1"/>
        <end position="108"/>
    </location>
</feature>